<keyword evidence="3" id="KW-1185">Reference proteome</keyword>
<name>A0ABD0PX89_CIRMR</name>
<dbReference type="Pfam" id="PF13895">
    <property type="entry name" value="Ig_2"/>
    <property type="match status" value="1"/>
</dbReference>
<feature type="domain" description="Ig-like" evidence="1">
    <location>
        <begin position="1"/>
        <end position="88"/>
    </location>
</feature>
<dbReference type="SUPFAM" id="SSF48726">
    <property type="entry name" value="Immunoglobulin"/>
    <property type="match status" value="1"/>
</dbReference>
<dbReference type="EMBL" id="JAMKFB020000013">
    <property type="protein sequence ID" value="KAL0178537.1"/>
    <property type="molecule type" value="Genomic_DNA"/>
</dbReference>
<sequence>PPVVDPVLLDVRSQTLSTVNLRCLVLKSNPNRIASARWYRNGMPIRTPPVDPQSVPQLRFKLDTTNNGTYECRVSNGVGTSICTFIVS</sequence>
<gene>
    <name evidence="2" type="ORF">M9458_027431</name>
</gene>
<reference evidence="2 3" key="1">
    <citation type="submission" date="2024-05" db="EMBL/GenBank/DDBJ databases">
        <title>Genome sequencing and assembly of Indian major carp, Cirrhinus mrigala (Hamilton, 1822).</title>
        <authorList>
            <person name="Mohindra V."/>
            <person name="Chowdhury L.M."/>
            <person name="Lal K."/>
            <person name="Jena J.K."/>
        </authorList>
    </citation>
    <scope>NUCLEOTIDE SEQUENCE [LARGE SCALE GENOMIC DNA]</scope>
    <source>
        <strain evidence="2">CM1030</strain>
        <tissue evidence="2">Blood</tissue>
    </source>
</reference>
<dbReference type="AlphaFoldDB" id="A0ABD0PX89"/>
<evidence type="ECO:0000313" key="3">
    <source>
        <dbReference type="Proteomes" id="UP001529510"/>
    </source>
</evidence>
<proteinExistence type="predicted"/>
<dbReference type="InterPro" id="IPR007110">
    <property type="entry name" value="Ig-like_dom"/>
</dbReference>
<evidence type="ECO:0000259" key="1">
    <source>
        <dbReference type="PROSITE" id="PS50835"/>
    </source>
</evidence>
<protein>
    <recommendedName>
        <fullName evidence="1">Ig-like domain-containing protein</fullName>
    </recommendedName>
</protein>
<feature type="non-terminal residue" evidence="2">
    <location>
        <position position="1"/>
    </location>
</feature>
<comment type="caution">
    <text evidence="2">The sequence shown here is derived from an EMBL/GenBank/DDBJ whole genome shotgun (WGS) entry which is preliminary data.</text>
</comment>
<accession>A0ABD0PX89</accession>
<dbReference type="InterPro" id="IPR013783">
    <property type="entry name" value="Ig-like_fold"/>
</dbReference>
<dbReference type="InterPro" id="IPR036179">
    <property type="entry name" value="Ig-like_dom_sf"/>
</dbReference>
<evidence type="ECO:0000313" key="2">
    <source>
        <dbReference type="EMBL" id="KAL0178537.1"/>
    </source>
</evidence>
<feature type="non-terminal residue" evidence="2">
    <location>
        <position position="88"/>
    </location>
</feature>
<dbReference type="Gene3D" id="2.60.40.10">
    <property type="entry name" value="Immunoglobulins"/>
    <property type="match status" value="1"/>
</dbReference>
<dbReference type="Proteomes" id="UP001529510">
    <property type="component" value="Unassembled WGS sequence"/>
</dbReference>
<organism evidence="2 3">
    <name type="scientific">Cirrhinus mrigala</name>
    <name type="common">Mrigala</name>
    <dbReference type="NCBI Taxonomy" id="683832"/>
    <lineage>
        <taxon>Eukaryota</taxon>
        <taxon>Metazoa</taxon>
        <taxon>Chordata</taxon>
        <taxon>Craniata</taxon>
        <taxon>Vertebrata</taxon>
        <taxon>Euteleostomi</taxon>
        <taxon>Actinopterygii</taxon>
        <taxon>Neopterygii</taxon>
        <taxon>Teleostei</taxon>
        <taxon>Ostariophysi</taxon>
        <taxon>Cypriniformes</taxon>
        <taxon>Cyprinidae</taxon>
        <taxon>Labeoninae</taxon>
        <taxon>Labeonini</taxon>
        <taxon>Cirrhinus</taxon>
    </lineage>
</organism>
<dbReference type="PROSITE" id="PS50835">
    <property type="entry name" value="IG_LIKE"/>
    <property type="match status" value="1"/>
</dbReference>
<dbReference type="CDD" id="cd00096">
    <property type="entry name" value="Ig"/>
    <property type="match status" value="1"/>
</dbReference>